<dbReference type="HOGENOM" id="CLU_129874_0_2_10"/>
<dbReference type="KEGG" id="hhy:Halhy_3737"/>
<dbReference type="Proteomes" id="UP000008461">
    <property type="component" value="Chromosome"/>
</dbReference>
<proteinExistence type="predicted"/>
<keyword evidence="1" id="KW-0689">Ribosomal protein</keyword>
<name>F4L102_HALH1</name>
<sequence>MRDFTKLEVWKRGHALTLRIYQITKQYPKDELFGLTSQMRRSSSSIPTNIAEGCGRNSNPQLKQFFVIATGSSSELEYQLILSRDLQYISESTFTELHEEIVQVRKMIFAYSNQL</sequence>
<dbReference type="PANTHER" id="PTHR38471">
    <property type="entry name" value="FOUR HELIX BUNDLE PROTEIN"/>
    <property type="match status" value="1"/>
</dbReference>
<organism evidence="1 2">
    <name type="scientific">Haliscomenobacter hydrossis (strain ATCC 27775 / DSM 1100 / LMG 10767 / O)</name>
    <dbReference type="NCBI Taxonomy" id="760192"/>
    <lineage>
        <taxon>Bacteria</taxon>
        <taxon>Pseudomonadati</taxon>
        <taxon>Bacteroidota</taxon>
        <taxon>Saprospiria</taxon>
        <taxon>Saprospirales</taxon>
        <taxon>Haliscomenobacteraceae</taxon>
        <taxon>Haliscomenobacter</taxon>
    </lineage>
</organism>
<dbReference type="RefSeq" id="WP_013766128.1">
    <property type="nucleotide sequence ID" value="NC_015510.1"/>
</dbReference>
<protein>
    <submittedName>
        <fullName evidence="1">S23 ribosomal protein</fullName>
    </submittedName>
</protein>
<dbReference type="Pfam" id="PF05635">
    <property type="entry name" value="23S_rRNA_IVP"/>
    <property type="match status" value="1"/>
</dbReference>
<dbReference type="InterPro" id="IPR012657">
    <property type="entry name" value="23S_rRNA-intervening_sequence"/>
</dbReference>
<gene>
    <name evidence="1" type="ordered locus">Halhy_3737</name>
</gene>
<dbReference type="NCBIfam" id="TIGR02436">
    <property type="entry name" value="four helix bundle protein"/>
    <property type="match status" value="1"/>
</dbReference>
<keyword evidence="1" id="KW-0687">Ribonucleoprotein</keyword>
<dbReference type="AlphaFoldDB" id="F4L102"/>
<keyword evidence="2" id="KW-1185">Reference proteome</keyword>
<dbReference type="EMBL" id="CP002691">
    <property type="protein sequence ID" value="AEE51589.1"/>
    <property type="molecule type" value="Genomic_DNA"/>
</dbReference>
<accession>F4L102</accession>
<dbReference type="InterPro" id="IPR036583">
    <property type="entry name" value="23S_rRNA_IVS_sf"/>
</dbReference>
<dbReference type="eggNOG" id="ENOG5032YWC">
    <property type="taxonomic scope" value="Bacteria"/>
</dbReference>
<dbReference type="Gene3D" id="1.20.1440.60">
    <property type="entry name" value="23S rRNA-intervening sequence"/>
    <property type="match status" value="1"/>
</dbReference>
<reference evidence="1 2" key="1">
    <citation type="journal article" date="2011" name="Stand. Genomic Sci.">
        <title>Complete genome sequence of Haliscomenobacter hydrossis type strain (O).</title>
        <authorList>
            <consortium name="US DOE Joint Genome Institute (JGI-PGF)"/>
            <person name="Daligault H."/>
            <person name="Lapidus A."/>
            <person name="Zeytun A."/>
            <person name="Nolan M."/>
            <person name="Lucas S."/>
            <person name="Del Rio T.G."/>
            <person name="Tice H."/>
            <person name="Cheng J.F."/>
            <person name="Tapia R."/>
            <person name="Han C."/>
            <person name="Goodwin L."/>
            <person name="Pitluck S."/>
            <person name="Liolios K."/>
            <person name="Pagani I."/>
            <person name="Ivanova N."/>
            <person name="Huntemann M."/>
            <person name="Mavromatis K."/>
            <person name="Mikhailova N."/>
            <person name="Pati A."/>
            <person name="Chen A."/>
            <person name="Palaniappan K."/>
            <person name="Land M."/>
            <person name="Hauser L."/>
            <person name="Brambilla E.M."/>
            <person name="Rohde M."/>
            <person name="Verbarg S."/>
            <person name="Goker M."/>
            <person name="Bristow J."/>
            <person name="Eisen J.A."/>
            <person name="Markowitz V."/>
            <person name="Hugenholtz P."/>
            <person name="Kyrpides N.C."/>
            <person name="Klenk H.P."/>
            <person name="Woyke T."/>
        </authorList>
    </citation>
    <scope>NUCLEOTIDE SEQUENCE [LARGE SCALE GENOMIC DNA]</scope>
    <source>
        <strain evidence="2">ATCC 27775 / DSM 1100 / LMG 10767 / O</strain>
    </source>
</reference>
<dbReference type="PANTHER" id="PTHR38471:SF2">
    <property type="entry name" value="FOUR HELIX BUNDLE PROTEIN"/>
    <property type="match status" value="1"/>
</dbReference>
<evidence type="ECO:0000313" key="2">
    <source>
        <dbReference type="Proteomes" id="UP000008461"/>
    </source>
</evidence>
<dbReference type="GO" id="GO:0005840">
    <property type="term" value="C:ribosome"/>
    <property type="evidence" value="ECO:0007669"/>
    <property type="project" value="UniProtKB-KW"/>
</dbReference>
<dbReference type="OrthoDB" id="9811959at2"/>
<dbReference type="CDD" id="cd16377">
    <property type="entry name" value="23S_rRNA_IVP_like"/>
    <property type="match status" value="1"/>
</dbReference>
<reference key="2">
    <citation type="submission" date="2011-04" db="EMBL/GenBank/DDBJ databases">
        <title>Complete sequence of chromosome of Haliscomenobacter hydrossis DSM 1100.</title>
        <authorList>
            <consortium name="US DOE Joint Genome Institute (JGI-PGF)"/>
            <person name="Lucas S."/>
            <person name="Han J."/>
            <person name="Lapidus A."/>
            <person name="Bruce D."/>
            <person name="Goodwin L."/>
            <person name="Pitluck S."/>
            <person name="Peters L."/>
            <person name="Kyrpides N."/>
            <person name="Mavromatis K."/>
            <person name="Ivanova N."/>
            <person name="Ovchinnikova G."/>
            <person name="Pagani I."/>
            <person name="Daligault H."/>
            <person name="Detter J.C."/>
            <person name="Han C."/>
            <person name="Land M."/>
            <person name="Hauser L."/>
            <person name="Markowitz V."/>
            <person name="Cheng J.-F."/>
            <person name="Hugenholtz P."/>
            <person name="Woyke T."/>
            <person name="Wu D."/>
            <person name="Verbarg S."/>
            <person name="Frueling A."/>
            <person name="Brambilla E."/>
            <person name="Klenk H.-P."/>
            <person name="Eisen J.A."/>
        </authorList>
    </citation>
    <scope>NUCLEOTIDE SEQUENCE</scope>
    <source>
        <strain>DSM 1100</strain>
    </source>
</reference>
<evidence type="ECO:0000313" key="1">
    <source>
        <dbReference type="EMBL" id="AEE51589.1"/>
    </source>
</evidence>
<dbReference type="SUPFAM" id="SSF158446">
    <property type="entry name" value="IVS-encoded protein-like"/>
    <property type="match status" value="1"/>
</dbReference>